<organism evidence="4 5">
    <name type="scientific">Uliginosibacterium silvisoli</name>
    <dbReference type="NCBI Taxonomy" id="3114758"/>
    <lineage>
        <taxon>Bacteria</taxon>
        <taxon>Pseudomonadati</taxon>
        <taxon>Pseudomonadota</taxon>
        <taxon>Betaproteobacteria</taxon>
        <taxon>Rhodocyclales</taxon>
        <taxon>Zoogloeaceae</taxon>
        <taxon>Uliginosibacterium</taxon>
    </lineage>
</organism>
<keyword evidence="4" id="KW-0560">Oxidoreductase</keyword>
<comment type="caution">
    <text evidence="4">The sequence shown here is derived from an EMBL/GenBank/DDBJ whole genome shotgun (WGS) entry which is preliminary data.</text>
</comment>
<protein>
    <submittedName>
        <fullName evidence="4">Superoxide dismutase [Cu-Zn] SodC</fullName>
        <ecNumber evidence="4">1.15.1.1</ecNumber>
    </submittedName>
</protein>
<name>A0ABU6K4E0_9RHOO</name>
<reference evidence="4 5" key="1">
    <citation type="submission" date="2024-01" db="EMBL/GenBank/DDBJ databases">
        <title>Uliginosibacterium soil sp. nov.</title>
        <authorList>
            <person name="Lv Y."/>
        </authorList>
    </citation>
    <scope>NUCLEOTIDE SEQUENCE [LARGE SCALE GENOMIC DNA]</scope>
    <source>
        <strain evidence="4 5">H3</strain>
    </source>
</reference>
<evidence type="ECO:0000259" key="3">
    <source>
        <dbReference type="Pfam" id="PF00080"/>
    </source>
</evidence>
<dbReference type="Pfam" id="PF00080">
    <property type="entry name" value="Sod_Cu"/>
    <property type="match status" value="1"/>
</dbReference>
<dbReference type="NCBIfam" id="NF007628">
    <property type="entry name" value="PRK10290.1"/>
    <property type="match status" value="1"/>
</dbReference>
<comment type="similarity">
    <text evidence="1">Belongs to the Cu-Zn superoxide dismutase family.</text>
</comment>
<evidence type="ECO:0000313" key="5">
    <source>
        <dbReference type="Proteomes" id="UP001331561"/>
    </source>
</evidence>
<dbReference type="Proteomes" id="UP001331561">
    <property type="component" value="Unassembled WGS sequence"/>
</dbReference>
<dbReference type="CDD" id="cd00305">
    <property type="entry name" value="Cu-Zn_Superoxide_Dismutase"/>
    <property type="match status" value="1"/>
</dbReference>
<keyword evidence="5" id="KW-1185">Reference proteome</keyword>
<dbReference type="InterPro" id="IPR024134">
    <property type="entry name" value="SOD_Cu/Zn_/chaperone"/>
</dbReference>
<sequence>MLVKLFVVLAMGALVGSVAAAESAVTTIYMVGTDGVIWDVGTVTLEQSAYGLVLTPALSGLPPGAHGFHVHEKPSCNAAEQDGKLVPALAAGGHYDPQGSKKHGTPWGDGHVGDLPALTVLADGSARTPVLAPRLKVEDVRGHALMIHAGGDNHADHPAPLGGGGARLYCGVIW</sequence>
<gene>
    <name evidence="4" type="primary">sodC</name>
    <name evidence="4" type="ORF">VVD49_09150</name>
</gene>
<feature type="signal peptide" evidence="2">
    <location>
        <begin position="1"/>
        <end position="20"/>
    </location>
</feature>
<dbReference type="PANTHER" id="PTHR10003">
    <property type="entry name" value="SUPEROXIDE DISMUTASE CU-ZN -RELATED"/>
    <property type="match status" value="1"/>
</dbReference>
<dbReference type="InterPro" id="IPR001424">
    <property type="entry name" value="SOD_Cu_Zn_dom"/>
</dbReference>
<dbReference type="RefSeq" id="WP_327598834.1">
    <property type="nucleotide sequence ID" value="NZ_JAYXHS010000001.1"/>
</dbReference>
<evidence type="ECO:0000256" key="1">
    <source>
        <dbReference type="ARBA" id="ARBA00010457"/>
    </source>
</evidence>
<feature type="domain" description="Superoxide dismutase copper/zinc binding" evidence="3">
    <location>
        <begin position="41"/>
        <end position="173"/>
    </location>
</feature>
<dbReference type="SUPFAM" id="SSF49329">
    <property type="entry name" value="Cu,Zn superoxide dismutase-like"/>
    <property type="match status" value="1"/>
</dbReference>
<dbReference type="Gene3D" id="2.60.40.200">
    <property type="entry name" value="Superoxide dismutase, copper/zinc binding domain"/>
    <property type="match status" value="1"/>
</dbReference>
<accession>A0ABU6K4E0</accession>
<dbReference type="EMBL" id="JAYXHS010000001">
    <property type="protein sequence ID" value="MEC5385890.1"/>
    <property type="molecule type" value="Genomic_DNA"/>
</dbReference>
<keyword evidence="2" id="KW-0732">Signal</keyword>
<dbReference type="GO" id="GO:0004784">
    <property type="term" value="F:superoxide dismutase activity"/>
    <property type="evidence" value="ECO:0007669"/>
    <property type="project" value="UniProtKB-EC"/>
</dbReference>
<evidence type="ECO:0000256" key="2">
    <source>
        <dbReference type="SAM" id="SignalP"/>
    </source>
</evidence>
<feature type="chain" id="PRO_5045254551" evidence="2">
    <location>
        <begin position="21"/>
        <end position="174"/>
    </location>
</feature>
<proteinExistence type="inferred from homology"/>
<evidence type="ECO:0000313" key="4">
    <source>
        <dbReference type="EMBL" id="MEC5385890.1"/>
    </source>
</evidence>
<dbReference type="EC" id="1.15.1.1" evidence="4"/>
<dbReference type="InterPro" id="IPR036423">
    <property type="entry name" value="SOD-like_Cu/Zn_dom_sf"/>
</dbReference>